<protein>
    <submittedName>
        <fullName evidence="2">Lipoprotein</fullName>
    </submittedName>
</protein>
<proteinExistence type="predicted"/>
<dbReference type="Proteomes" id="UP000095283">
    <property type="component" value="Unplaced"/>
</dbReference>
<evidence type="ECO:0000313" key="1">
    <source>
        <dbReference type="Proteomes" id="UP000095283"/>
    </source>
</evidence>
<keyword evidence="1" id="KW-1185">Reference proteome</keyword>
<evidence type="ECO:0000313" key="2">
    <source>
        <dbReference type="WBParaSite" id="Hba_17401"/>
    </source>
</evidence>
<name>A0A1I7XIQ7_HETBA</name>
<dbReference type="WBParaSite" id="Hba_17401">
    <property type="protein sequence ID" value="Hba_17401"/>
    <property type="gene ID" value="Hba_17401"/>
</dbReference>
<accession>A0A1I7XIQ7</accession>
<sequence>MPIGVITQDTSCNLYSHKWTKNPSDTSLTQTLWVYRKPATDLTYATALTALIDKEGNNHKMKLSIN</sequence>
<reference evidence="2" key="1">
    <citation type="submission" date="2016-11" db="UniProtKB">
        <authorList>
            <consortium name="WormBaseParasite"/>
        </authorList>
    </citation>
    <scope>IDENTIFICATION</scope>
</reference>
<dbReference type="AlphaFoldDB" id="A0A1I7XIQ7"/>
<organism evidence="1 2">
    <name type="scientific">Heterorhabditis bacteriophora</name>
    <name type="common">Entomopathogenic nematode worm</name>
    <dbReference type="NCBI Taxonomy" id="37862"/>
    <lineage>
        <taxon>Eukaryota</taxon>
        <taxon>Metazoa</taxon>
        <taxon>Ecdysozoa</taxon>
        <taxon>Nematoda</taxon>
        <taxon>Chromadorea</taxon>
        <taxon>Rhabditida</taxon>
        <taxon>Rhabditina</taxon>
        <taxon>Rhabditomorpha</taxon>
        <taxon>Strongyloidea</taxon>
        <taxon>Heterorhabditidae</taxon>
        <taxon>Heterorhabditis</taxon>
    </lineage>
</organism>